<dbReference type="Gene3D" id="1.10.510.10">
    <property type="entry name" value="Transferase(Phosphotransferase) domain 1"/>
    <property type="match status" value="1"/>
</dbReference>
<dbReference type="CDD" id="cd05123">
    <property type="entry name" value="STKc_AGC"/>
    <property type="match status" value="1"/>
</dbReference>
<organism evidence="11 12">
    <name type="scientific">Zootermopsis nevadensis</name>
    <name type="common">Dampwood termite</name>
    <dbReference type="NCBI Taxonomy" id="136037"/>
    <lineage>
        <taxon>Eukaryota</taxon>
        <taxon>Metazoa</taxon>
        <taxon>Ecdysozoa</taxon>
        <taxon>Arthropoda</taxon>
        <taxon>Hexapoda</taxon>
        <taxon>Insecta</taxon>
        <taxon>Pterygota</taxon>
        <taxon>Neoptera</taxon>
        <taxon>Polyneoptera</taxon>
        <taxon>Dictyoptera</taxon>
        <taxon>Blattodea</taxon>
        <taxon>Blattoidea</taxon>
        <taxon>Termitoidae</taxon>
        <taxon>Termopsidae</taxon>
        <taxon>Zootermopsis</taxon>
    </lineage>
</organism>
<reference evidence="11 12" key="1">
    <citation type="journal article" date="2014" name="Nat. Commun.">
        <title>Molecular traces of alternative social organization in a termite genome.</title>
        <authorList>
            <person name="Terrapon N."/>
            <person name="Li C."/>
            <person name="Robertson H.M."/>
            <person name="Ji L."/>
            <person name="Meng X."/>
            <person name="Booth W."/>
            <person name="Chen Z."/>
            <person name="Childers C.P."/>
            <person name="Glastad K.M."/>
            <person name="Gokhale K."/>
            <person name="Gowin J."/>
            <person name="Gronenberg W."/>
            <person name="Hermansen R.A."/>
            <person name="Hu H."/>
            <person name="Hunt B.G."/>
            <person name="Huylmans A.K."/>
            <person name="Khalil S.M."/>
            <person name="Mitchell R.D."/>
            <person name="Munoz-Torres M.C."/>
            <person name="Mustard J.A."/>
            <person name="Pan H."/>
            <person name="Reese J.T."/>
            <person name="Scharf M.E."/>
            <person name="Sun F."/>
            <person name="Vogel H."/>
            <person name="Xiao J."/>
            <person name="Yang W."/>
            <person name="Yang Z."/>
            <person name="Yang Z."/>
            <person name="Zhou J."/>
            <person name="Zhu J."/>
            <person name="Brent C.S."/>
            <person name="Elsik C.G."/>
            <person name="Goodisman M.A."/>
            <person name="Liberles D.A."/>
            <person name="Roe R.M."/>
            <person name="Vargo E.L."/>
            <person name="Vilcinskas A."/>
            <person name="Wang J."/>
            <person name="Bornberg-Bauer E."/>
            <person name="Korb J."/>
            <person name="Zhang G."/>
            <person name="Liebig J."/>
        </authorList>
    </citation>
    <scope>NUCLEOTIDE SEQUENCE [LARGE SCALE GENOMIC DNA]</scope>
    <source>
        <tissue evidence="11">Whole organism</tissue>
    </source>
</reference>
<keyword evidence="12" id="KW-1185">Reference proteome</keyword>
<dbReference type="OrthoDB" id="10252354at2759"/>
<dbReference type="SMART" id="SM00220">
    <property type="entry name" value="S_TKc"/>
    <property type="match status" value="1"/>
</dbReference>
<gene>
    <name evidence="11" type="ORF">L798_05612</name>
</gene>
<dbReference type="Proteomes" id="UP000027135">
    <property type="component" value="Unassembled WGS sequence"/>
</dbReference>
<keyword evidence="8" id="KW-0175">Coiled coil</keyword>
<evidence type="ECO:0000313" key="12">
    <source>
        <dbReference type="Proteomes" id="UP000027135"/>
    </source>
</evidence>
<evidence type="ECO:0000256" key="7">
    <source>
        <dbReference type="PROSITE-ProRule" id="PRU10141"/>
    </source>
</evidence>
<dbReference type="InterPro" id="IPR011009">
    <property type="entry name" value="Kinase-like_dom_sf"/>
</dbReference>
<feature type="compositionally biased region" description="Basic and acidic residues" evidence="9">
    <location>
        <begin position="767"/>
        <end position="784"/>
    </location>
</feature>
<keyword evidence="1" id="KW-0723">Serine/threonine-protein kinase</keyword>
<dbReference type="InterPro" id="IPR045270">
    <property type="entry name" value="STKc_AGC"/>
</dbReference>
<evidence type="ECO:0000256" key="1">
    <source>
        <dbReference type="ARBA" id="ARBA00022527"/>
    </source>
</evidence>
<evidence type="ECO:0000256" key="3">
    <source>
        <dbReference type="ARBA" id="ARBA00022679"/>
    </source>
</evidence>
<keyword evidence="4 7" id="KW-0547">Nucleotide-binding</keyword>
<keyword evidence="3" id="KW-0808">Transferase</keyword>
<dbReference type="SUPFAM" id="SSF56112">
    <property type="entry name" value="Protein kinase-like (PK-like)"/>
    <property type="match status" value="1"/>
</dbReference>
<feature type="region of interest" description="Disordered" evidence="9">
    <location>
        <begin position="1"/>
        <end position="44"/>
    </location>
</feature>
<dbReference type="PANTHER" id="PTHR24351">
    <property type="entry name" value="RIBOSOMAL PROTEIN S6 KINASE"/>
    <property type="match status" value="1"/>
</dbReference>
<dbReference type="FunFam" id="1.10.510.10:FF:000210">
    <property type="entry name" value="Non-specific serine/threonine protein kinase"/>
    <property type="match status" value="1"/>
</dbReference>
<accession>A0A067RBU0</accession>
<dbReference type="GO" id="GO:0004674">
    <property type="term" value="F:protein serine/threonine kinase activity"/>
    <property type="evidence" value="ECO:0007669"/>
    <property type="project" value="UniProtKB-KW"/>
</dbReference>
<proteinExistence type="predicted"/>
<dbReference type="Gene3D" id="3.30.200.20">
    <property type="entry name" value="Phosphorylase Kinase, domain 1"/>
    <property type="match status" value="1"/>
</dbReference>
<dbReference type="Pfam" id="PF00069">
    <property type="entry name" value="Pkinase"/>
    <property type="match status" value="1"/>
</dbReference>
<protein>
    <submittedName>
        <fullName evidence="11">Chromosomal serine/threonine-protein kinase JIL-1</fullName>
    </submittedName>
</protein>
<dbReference type="OMA" id="HKQYNER"/>
<evidence type="ECO:0000256" key="8">
    <source>
        <dbReference type="SAM" id="Coils"/>
    </source>
</evidence>
<dbReference type="InterPro" id="IPR017441">
    <property type="entry name" value="Protein_kinase_ATP_BS"/>
</dbReference>
<dbReference type="AlphaFoldDB" id="A0A067RBU0"/>
<dbReference type="InterPro" id="IPR008271">
    <property type="entry name" value="Ser/Thr_kinase_AS"/>
</dbReference>
<evidence type="ECO:0000259" key="10">
    <source>
        <dbReference type="PROSITE" id="PS50011"/>
    </source>
</evidence>
<dbReference type="EMBL" id="KK852608">
    <property type="protein sequence ID" value="KDR20334.1"/>
    <property type="molecule type" value="Genomic_DNA"/>
</dbReference>
<feature type="compositionally biased region" description="Polar residues" evidence="9">
    <location>
        <begin position="35"/>
        <end position="44"/>
    </location>
</feature>
<dbReference type="InParanoid" id="A0A067RBU0"/>
<sequence length="820" mass="94481">MKYSLSRDRLIPGKGSQKTQERDTKAWSKVRTPPGTMSSSKQTNGEHLPVISFQMEQQQTNKMKQAHWCSSWPTIVLTVNKSDDMTIVQKKLQDIDKVTSEREMSVIGSQSYEHLDKKLQKVNEDKALMTEIVKLNVKMAGLTLQRHDDVRKTEQTIEDLNKTDENISSENEAVLLTMVELAHQQDIEMKKITESIKCLNDTVGRMSSKNATLLVKMAELAHKQYNERNKMEERIKCLNDTVARMSSENATLLVKMTELEHKQYNERNKMEERIKCLKETTDRLSSENDTLRQEIERLRKYVQVDMNVIARSKVAEDHFYAAIFKNRQDRAKLGDKKFQAAVKDDQKHRALIKHQLNKKPLQKGEEVKLIRPPDARNVYKGDYKKFQDAVKDDQKHRALIKHQMNKKPLQKGEEVKLIRPPVEPCLARLPRLNDFEALQHLGKGGFGKVYLVRKKGGIDNGVLYALKVIKIANGALRSNEQDLCKTERAIHKKVSGAPFLVGLNYAFETKSRLFLALDFYPGGDLRTLVKKRAKFTENTTRLYLAEIVLAIDYLHKIGVIHRDLKPENILIDSEGHIAVTDYGLCKQFPPDTKVKRARAFCGTREYVAPEMILRKDYGMEVDCWSLGIIAYEMMAGHMPFVITGKETVATLYHKITQEKPVIPKYFSLKGIDFVEKLLEKNPLRRLTTRKIPALNIKKHHFFNGIIWQDVERKATKMPYRPPFDIKNDAKRVHDNLSKELHTHSNCNDHITQACLYVAPSLIPNQRHRPETSRKCLNKNEPRKEQDVQFNGVRGPKFNVSGCLGLVIANGRPRVHRKIEK</sequence>
<dbReference type="PROSITE" id="PS00108">
    <property type="entry name" value="PROTEIN_KINASE_ST"/>
    <property type="match status" value="1"/>
</dbReference>
<dbReference type="PROSITE" id="PS00107">
    <property type="entry name" value="PROTEIN_KINASE_ATP"/>
    <property type="match status" value="1"/>
</dbReference>
<feature type="binding site" evidence="7">
    <location>
        <position position="467"/>
    </location>
    <ligand>
        <name>ATP</name>
        <dbReference type="ChEBI" id="CHEBI:30616"/>
    </ligand>
</feature>
<keyword evidence="5 11" id="KW-0418">Kinase</keyword>
<dbReference type="eggNOG" id="KOG0603">
    <property type="taxonomic scope" value="Eukaryota"/>
</dbReference>
<evidence type="ECO:0000256" key="9">
    <source>
        <dbReference type="SAM" id="MobiDB-lite"/>
    </source>
</evidence>
<feature type="region of interest" description="Disordered" evidence="9">
    <location>
        <begin position="765"/>
        <end position="784"/>
    </location>
</feature>
<feature type="domain" description="Protein kinase" evidence="10">
    <location>
        <begin position="435"/>
        <end position="702"/>
    </location>
</feature>
<evidence type="ECO:0000256" key="4">
    <source>
        <dbReference type="ARBA" id="ARBA00022741"/>
    </source>
</evidence>
<name>A0A067RBU0_ZOONE</name>
<dbReference type="InterPro" id="IPR000719">
    <property type="entry name" value="Prot_kinase_dom"/>
</dbReference>
<dbReference type="PROSITE" id="PS50011">
    <property type="entry name" value="PROTEIN_KINASE_DOM"/>
    <property type="match status" value="1"/>
</dbReference>
<feature type="coiled-coil region" evidence="8">
    <location>
        <begin position="221"/>
        <end position="301"/>
    </location>
</feature>
<evidence type="ECO:0000313" key="11">
    <source>
        <dbReference type="EMBL" id="KDR20334.1"/>
    </source>
</evidence>
<dbReference type="GO" id="GO:0005524">
    <property type="term" value="F:ATP binding"/>
    <property type="evidence" value="ECO:0007669"/>
    <property type="project" value="UniProtKB-UniRule"/>
</dbReference>
<dbReference type="STRING" id="136037.A0A067RBU0"/>
<evidence type="ECO:0000256" key="6">
    <source>
        <dbReference type="ARBA" id="ARBA00022840"/>
    </source>
</evidence>
<keyword evidence="6 7" id="KW-0067">ATP-binding</keyword>
<feature type="compositionally biased region" description="Basic and acidic residues" evidence="9">
    <location>
        <begin position="1"/>
        <end position="11"/>
    </location>
</feature>
<evidence type="ECO:0000256" key="2">
    <source>
        <dbReference type="ARBA" id="ARBA00022553"/>
    </source>
</evidence>
<keyword evidence="2" id="KW-0597">Phosphoprotein</keyword>
<evidence type="ECO:0000256" key="5">
    <source>
        <dbReference type="ARBA" id="ARBA00022777"/>
    </source>
</evidence>